<organism evidence="5">
    <name type="scientific">Melanaphis sacchari</name>
    <dbReference type="NCBI Taxonomy" id="742174"/>
    <lineage>
        <taxon>Eukaryota</taxon>
        <taxon>Metazoa</taxon>
        <taxon>Ecdysozoa</taxon>
        <taxon>Arthropoda</taxon>
        <taxon>Hexapoda</taxon>
        <taxon>Insecta</taxon>
        <taxon>Pterygota</taxon>
        <taxon>Neoptera</taxon>
        <taxon>Paraneoptera</taxon>
        <taxon>Hemiptera</taxon>
        <taxon>Sternorrhyncha</taxon>
        <taxon>Aphidomorpha</taxon>
        <taxon>Aphidoidea</taxon>
        <taxon>Aphididae</taxon>
        <taxon>Aphidini</taxon>
        <taxon>Melanaphis</taxon>
    </lineage>
</organism>
<feature type="compositionally biased region" description="Acidic residues" evidence="4">
    <location>
        <begin position="707"/>
        <end position="729"/>
    </location>
</feature>
<dbReference type="InterPro" id="IPR007015">
    <property type="entry name" value="DNA_pol_V/MYBBP1A"/>
</dbReference>
<evidence type="ECO:0000256" key="1">
    <source>
        <dbReference type="ARBA" id="ARBA00004123"/>
    </source>
</evidence>
<dbReference type="InterPro" id="IPR016024">
    <property type="entry name" value="ARM-type_fold"/>
</dbReference>
<dbReference type="GO" id="GO:0003714">
    <property type="term" value="F:transcription corepressor activity"/>
    <property type="evidence" value="ECO:0007669"/>
    <property type="project" value="TreeGrafter"/>
</dbReference>
<dbReference type="Pfam" id="PF04931">
    <property type="entry name" value="DNA_pol_phi"/>
    <property type="match status" value="1"/>
</dbReference>
<name>A0A2H8TS63_9HEMI</name>
<dbReference type="OrthoDB" id="342531at2759"/>
<comment type="subcellular location">
    <subcellularLocation>
        <location evidence="1">Nucleus</location>
    </subcellularLocation>
</comment>
<dbReference type="EMBL" id="GFXV01005238">
    <property type="protein sequence ID" value="MBW17043.1"/>
    <property type="molecule type" value="Transcribed_RNA"/>
</dbReference>
<dbReference type="GO" id="GO:0043565">
    <property type="term" value="F:sequence-specific DNA binding"/>
    <property type="evidence" value="ECO:0007669"/>
    <property type="project" value="TreeGrafter"/>
</dbReference>
<evidence type="ECO:0000256" key="2">
    <source>
        <dbReference type="ARBA" id="ARBA00006809"/>
    </source>
</evidence>
<dbReference type="SUPFAM" id="SSF48371">
    <property type="entry name" value="ARM repeat"/>
    <property type="match status" value="1"/>
</dbReference>
<keyword evidence="3" id="KW-0539">Nucleus</keyword>
<evidence type="ECO:0000256" key="3">
    <source>
        <dbReference type="ARBA" id="ARBA00023242"/>
    </source>
</evidence>
<protein>
    <submittedName>
        <fullName evidence="5">Myb-binding protein 1A</fullName>
    </submittedName>
</protein>
<dbReference type="AlphaFoldDB" id="A0A2H8TS63"/>
<feature type="compositionally biased region" description="Acidic residues" evidence="4">
    <location>
        <begin position="663"/>
        <end position="690"/>
    </location>
</feature>
<dbReference type="GO" id="GO:0005730">
    <property type="term" value="C:nucleolus"/>
    <property type="evidence" value="ECO:0007669"/>
    <property type="project" value="InterPro"/>
</dbReference>
<comment type="similarity">
    <text evidence="2">Belongs to the MYBBP1A family.</text>
</comment>
<gene>
    <name evidence="5" type="primary">Mybbp1a</name>
</gene>
<feature type="region of interest" description="Disordered" evidence="4">
    <location>
        <begin position="658"/>
        <end position="730"/>
    </location>
</feature>
<reference evidence="5" key="1">
    <citation type="submission" date="2017-10" db="EMBL/GenBank/DDBJ databases">
        <title>Transcriptome Assembly of Sugarcane Aphid Adults.</title>
        <authorList>
            <person name="Scully E.D."/>
            <person name="Palmer N.A."/>
            <person name="Geib S.M."/>
            <person name="Sarath G."/>
            <person name="Sattler S.E."/>
        </authorList>
    </citation>
    <scope>NUCLEOTIDE SEQUENCE</scope>
    <source>
        <tissue evidence="5">Whole body</tissue>
    </source>
</reference>
<evidence type="ECO:0000256" key="4">
    <source>
        <dbReference type="SAM" id="MobiDB-lite"/>
    </source>
</evidence>
<dbReference type="PANTHER" id="PTHR13213:SF2">
    <property type="entry name" value="MYB-BINDING PROTEIN 1A"/>
    <property type="match status" value="1"/>
</dbReference>
<dbReference type="PANTHER" id="PTHR13213">
    <property type="entry name" value="MYB-BINDING PROTEIN 1A FAMILY MEMBER"/>
    <property type="match status" value="1"/>
</dbReference>
<accession>A0A2H8TS63</accession>
<dbReference type="GO" id="GO:0003723">
    <property type="term" value="F:RNA binding"/>
    <property type="evidence" value="ECO:0007669"/>
    <property type="project" value="TreeGrafter"/>
</dbReference>
<evidence type="ECO:0000313" key="5">
    <source>
        <dbReference type="EMBL" id="MBW17043.1"/>
    </source>
</evidence>
<sequence length="1135" mass="130035">MASKSVLDLFSKVIKAPHNAQPKLCMQLVKHLQLFSNEPLDEQRQKEVFYVLTRLVRGLGSSKTQVRTVYYSILVVIVSHLKNKPWFDLDNFKNIVDKELTKYDSKAEEGDVLSGKVLCYGAMIRSGIFSVGAMDTQKAIIAELLSNMKAKSYLPLLTYKFLTEGIDSSNNIMFSEIIWPYLKKYIGLPITKQTLDTLYCIIQVHSHYPKLIDGAFIPRVLETATELLCNESMNDIAKILVFHISSLEVLEHPVYEHFAIALTSASDSDSLISSFWGVLQPHFTGPHNRYQQMAAMKLCTNIVKNSSLDSVHSLLSNWFMDMLLKSFSRPNADTLISYTRSSISAVMDRIGSSATPNIAYKVLLKFILPPGDMMVEKITGIKIVQNCLIKMDEQHIKLLAKQCHQVILMKKKGNNEKTHFWKIQDRGYAAQLLARLLGLQICTDVTWKIEQLKFMLEHAFFTNATDKYHISHELAAIIRDSFMKALSHKQPNMETLRITLSTLVHHTDELLKDGRQLRSKTSKDDMSSWKKMIKTTKDIEKKLKKCETKSKEQSILFVFHTLFLQLGIYLFVEPSVAIDTLQELQNCYEHHTNDIKNEEKDELNWVEVVVELMLSLLARESYLLRQLISRIFSHLCSELTPQASHQILQVLNPQYDIASNSMDDSDEESESDKEDDDDDDNDDDDEENDDNETKVNGNGINGHGFDNEDDEETDGSETDEQSSDEDQDNTEQLKLALHKAMMSANQHSDDESVDIDDMTEEDGKMMDDLLSEAFKNYKKNSNKNPKHIKEKINFRLRVMDLVDIYLDNNPSLCLILDTIPTLFALLEYCIKDIQQRPLETRVRSALKKISQIKKINNTDTVDDELIAMVLKVLIDKGVRTAPVFLDISTHITQCCTFLVKSYVHIISGLPAKKQKSSKVISILEDSLKDFFTKRDCLLPVSLFESLLSKVLWKRNVNLIESIVPYAFNDSVRWFRRSQAICMLVSFYQNTRLLEQLKDDTQLDEIEKNLSDLIIKFFTSLDDSQPDVSGRQRYINELLNILCIICGNKFSHHCCDWVRLVELLENSTSRFNQVGRKNWNKLRQAVQKINTAKLNVKNNLLDNSFSSKSPTGKTPVKRKSLVVSNKKIKKIKNISD</sequence>
<proteinExistence type="inferred from homology"/>